<dbReference type="RefSeq" id="WP_023305915.1">
    <property type="nucleotide sequence ID" value="NZ_CP058175.1"/>
</dbReference>
<name>A0A145A0F3_9ENTR</name>
<reference evidence="1 2" key="1">
    <citation type="submission" date="2016-03" db="EMBL/GenBank/DDBJ databases">
        <authorList>
            <consortium name="Pathogen Informatics"/>
        </authorList>
    </citation>
    <scope>NUCLEOTIDE SEQUENCE [LARGE SCALE GENOMIC DNA]</scope>
    <source>
        <strain evidence="2">e1424</strain>
    </source>
</reference>
<organism evidence="1 2">
    <name type="scientific">Enterobacter hormaechei</name>
    <dbReference type="NCBI Taxonomy" id="158836"/>
    <lineage>
        <taxon>Bacteria</taxon>
        <taxon>Pseudomonadati</taxon>
        <taxon>Pseudomonadota</taxon>
        <taxon>Gammaproteobacteria</taxon>
        <taxon>Enterobacterales</taxon>
        <taxon>Enterobacteriaceae</taxon>
        <taxon>Enterobacter</taxon>
        <taxon>Enterobacter cloacae complex</taxon>
    </lineage>
</organism>
<evidence type="ECO:0000313" key="2">
    <source>
        <dbReference type="Proteomes" id="UP000076205"/>
    </source>
</evidence>
<dbReference type="EMBL" id="FJYW01000003">
    <property type="protein sequence ID" value="CZX02343.1"/>
    <property type="molecule type" value="Genomic_DNA"/>
</dbReference>
<dbReference type="Proteomes" id="UP000076205">
    <property type="component" value="Unassembled WGS sequence"/>
</dbReference>
<accession>A0A145A0F3</accession>
<dbReference type="AlphaFoldDB" id="A0A145A0F3"/>
<protein>
    <submittedName>
        <fullName evidence="1">Uncharacterized protein</fullName>
    </submittedName>
</protein>
<gene>
    <name evidence="1" type="ORF">SAMEA2273352_01422</name>
</gene>
<sequence>MLTVKVMSPGGGEEIHCGLSVGFNPGQQSIAVSGMDKNVFLKPGEVAYVMNQNGKTVSRYEHIASQEALHNAVDS</sequence>
<proteinExistence type="predicted"/>
<comment type="caution">
    <text evidence="1">The sequence shown here is derived from an EMBL/GenBank/DDBJ whole genome shotgun (WGS) entry which is preliminary data.</text>
</comment>
<evidence type="ECO:0000313" key="1">
    <source>
        <dbReference type="EMBL" id="CZX02343.1"/>
    </source>
</evidence>